<dbReference type="EMBL" id="WWSH01000001">
    <property type="protein sequence ID" value="MZK09163.1"/>
    <property type="molecule type" value="Genomic_DNA"/>
</dbReference>
<evidence type="ECO:0000313" key="5">
    <source>
        <dbReference type="Proteomes" id="UP000446719"/>
    </source>
</evidence>
<evidence type="ECO:0000313" key="7">
    <source>
        <dbReference type="Proteomes" id="UP000472916"/>
    </source>
</evidence>
<evidence type="ECO:0000313" key="6">
    <source>
        <dbReference type="Proteomes" id="UP000449249"/>
    </source>
</evidence>
<evidence type="ECO:0000313" key="1">
    <source>
        <dbReference type="EMBL" id="MZK09163.1"/>
    </source>
</evidence>
<reference evidence="4" key="3">
    <citation type="submission" date="2020-02" db="EMBL/GenBank/DDBJ databases">
        <authorList>
            <person name="Littmann E."/>
            <person name="Sorbara M."/>
        </authorList>
    </citation>
    <scope>NUCLEOTIDE SEQUENCE</scope>
    <source>
        <strain evidence="4">MSK.10.16</strain>
    </source>
</reference>
<dbReference type="EMBL" id="JAAIOD010000005">
    <property type="protein sequence ID" value="NSE57623.1"/>
    <property type="molecule type" value="Genomic_DNA"/>
</dbReference>
<organism evidence="3 7">
    <name type="scientific">Dorea longicatena</name>
    <dbReference type="NCBI Taxonomy" id="88431"/>
    <lineage>
        <taxon>Bacteria</taxon>
        <taxon>Bacillati</taxon>
        <taxon>Bacillota</taxon>
        <taxon>Clostridia</taxon>
        <taxon>Lachnospirales</taxon>
        <taxon>Lachnospiraceae</taxon>
        <taxon>Dorea</taxon>
    </lineage>
</organism>
<reference evidence="4" key="2">
    <citation type="journal article" date="2020" name="Cell Host Microbe">
        <title>Functional and Genomic Variation between Human-Derived Isolates of Lachnospiraceae Reveals Inter- and Intra-Species Diversity.</title>
        <authorList>
            <person name="Sorbara M.T."/>
            <person name="Littmann E.R."/>
            <person name="Fontana E."/>
            <person name="Moody T.U."/>
            <person name="Kohout C.E."/>
            <person name="Gjonbalaj M."/>
            <person name="Eaton V."/>
            <person name="Seok R."/>
            <person name="Leiner I.M."/>
            <person name="Pamer E.G."/>
        </authorList>
    </citation>
    <scope>NUCLEOTIDE SEQUENCE</scope>
    <source>
        <strain evidence="4">MSK.10.16</strain>
    </source>
</reference>
<sequence>MKNNGEGKFLVMCAADENKKAAENKIYKLSGFREQKLFYIFYFLPLSCGQL</sequence>
<dbReference type="Proteomes" id="UP000449249">
    <property type="component" value="Unassembled WGS sequence"/>
</dbReference>
<evidence type="ECO:0000313" key="3">
    <source>
        <dbReference type="EMBL" id="MZK41973.1"/>
    </source>
</evidence>
<protein>
    <submittedName>
        <fullName evidence="3">Uncharacterized protein</fullName>
    </submittedName>
</protein>
<name>A0A6L8S064_9FIRM</name>
<dbReference type="EMBL" id="WWSB01000006">
    <property type="protein sequence ID" value="MZK17777.1"/>
    <property type="molecule type" value="Genomic_DNA"/>
</dbReference>
<comment type="caution">
    <text evidence="3">The sequence shown here is derived from an EMBL/GenBank/DDBJ whole genome shotgun (WGS) entry which is preliminary data.</text>
</comment>
<accession>A0A6L8S064</accession>
<dbReference type="Proteomes" id="UP000472916">
    <property type="component" value="Unassembled WGS sequence"/>
</dbReference>
<dbReference type="RefSeq" id="WP_006426232.1">
    <property type="nucleotide sequence ID" value="NZ_CAXSPU010000001.1"/>
</dbReference>
<proteinExistence type="predicted"/>
<dbReference type="EMBL" id="WWSC01000010">
    <property type="protein sequence ID" value="MZK41973.1"/>
    <property type="molecule type" value="Genomic_DNA"/>
</dbReference>
<dbReference type="Proteomes" id="UP000446719">
    <property type="component" value="Unassembled WGS sequence"/>
</dbReference>
<gene>
    <name evidence="4" type="ORF">G4332_05730</name>
    <name evidence="3" type="ORF">GT528_09725</name>
    <name evidence="2" type="ORF">GT565_06545</name>
    <name evidence="1" type="ORF">GT576_02090</name>
</gene>
<evidence type="ECO:0000313" key="2">
    <source>
        <dbReference type="EMBL" id="MZK17777.1"/>
    </source>
</evidence>
<dbReference type="GeneID" id="96227636"/>
<evidence type="ECO:0000313" key="4">
    <source>
        <dbReference type="EMBL" id="NSE57623.1"/>
    </source>
</evidence>
<dbReference type="Proteomes" id="UP000724058">
    <property type="component" value="Unassembled WGS sequence"/>
</dbReference>
<reference evidence="5 6" key="1">
    <citation type="journal article" date="2019" name="Nat. Med.">
        <title>A library of human gut bacterial isolates paired with longitudinal multiomics data enables mechanistic microbiome research.</title>
        <authorList>
            <person name="Poyet M."/>
            <person name="Groussin M."/>
            <person name="Gibbons S.M."/>
            <person name="Avila-Pacheco J."/>
            <person name="Jiang X."/>
            <person name="Kearney S.M."/>
            <person name="Perrotta A.R."/>
            <person name="Berdy B."/>
            <person name="Zhao S."/>
            <person name="Lieberman T.D."/>
            <person name="Swanson P.K."/>
            <person name="Smith M."/>
            <person name="Roesemann S."/>
            <person name="Alexander J.E."/>
            <person name="Rich S.A."/>
            <person name="Livny J."/>
            <person name="Vlamakis H."/>
            <person name="Clish C."/>
            <person name="Bullock K."/>
            <person name="Deik A."/>
            <person name="Scott J."/>
            <person name="Pierce K.A."/>
            <person name="Xavier R.J."/>
            <person name="Alm E.J."/>
        </authorList>
    </citation>
    <scope>NUCLEOTIDE SEQUENCE [LARGE SCALE GENOMIC DNA]</scope>
    <source>
        <strain evidence="1 6">BIOML-A1</strain>
        <strain evidence="3 7">BIOML-A6</strain>
        <strain evidence="2 5">BIOML-A7</strain>
    </source>
</reference>
<dbReference type="AlphaFoldDB" id="A0A6L8S064"/>